<dbReference type="PANTHER" id="PTHR43156:SF2">
    <property type="entry name" value="STAGE II SPORULATION PROTEIN E"/>
    <property type="match status" value="1"/>
</dbReference>
<accession>A0ABU3G4Y3</accession>
<dbReference type="SMART" id="SM00331">
    <property type="entry name" value="PP2C_SIG"/>
    <property type="match status" value="1"/>
</dbReference>
<dbReference type="EMBL" id="JAUOES010000017">
    <property type="protein sequence ID" value="MDT3281577.1"/>
    <property type="molecule type" value="Genomic_DNA"/>
</dbReference>
<dbReference type="PROSITE" id="PS50110">
    <property type="entry name" value="RESPONSE_REGULATORY"/>
    <property type="match status" value="1"/>
</dbReference>
<sequence length="412" mass="46495">MPLSSITTQQPEILSVLVVEDTESERLFICNLLRQFGWLVESCNSAYAALAYLKHSSVHVVISDWRMPGMTGIELCQILKNVNLPPFVILLTANNQTADIVLGIEAGADDFICKPFNPALLKVRMLAAMRIMQLQQNLAKKNQLLHQGLEKETALLNTIQKDLISAAKVQRELLPRVQELPNNWQLHHRFQPANYLAGDTFQCFDLGENQLGFYLIDAAGHGITAALQSVSLAQRLSMERTNWHQQSPNEIVNALNQELSDPDNTGRFVTLLLGKINTSNGEVQICSAGHPSPLLLTNSDCESLVLETELPIGIHSAIQYKNQNFKMKPGTRLILFSDGAYECKHEKFGIFGLDRLQQLCEKAKNLSSEQLLHHLSHALKLWQCNNIQDDISMMLITYPSQLMPRLHWRYYE</sequence>
<dbReference type="PANTHER" id="PTHR43156">
    <property type="entry name" value="STAGE II SPORULATION PROTEIN E-RELATED"/>
    <property type="match status" value="1"/>
</dbReference>
<evidence type="ECO:0000256" key="1">
    <source>
        <dbReference type="ARBA" id="ARBA00022801"/>
    </source>
</evidence>
<organism evidence="4 5">
    <name type="scientific">Shewanella scandinavica</name>
    <dbReference type="NCBI Taxonomy" id="3063538"/>
    <lineage>
        <taxon>Bacteria</taxon>
        <taxon>Pseudomonadati</taxon>
        <taxon>Pseudomonadota</taxon>
        <taxon>Gammaproteobacteria</taxon>
        <taxon>Alteromonadales</taxon>
        <taxon>Shewanellaceae</taxon>
        <taxon>Shewanella</taxon>
    </lineage>
</organism>
<name>A0ABU3G4Y3_9GAMM</name>
<evidence type="ECO:0000256" key="2">
    <source>
        <dbReference type="PROSITE-ProRule" id="PRU00169"/>
    </source>
</evidence>
<comment type="caution">
    <text evidence="4">The sequence shown here is derived from an EMBL/GenBank/DDBJ whole genome shotgun (WGS) entry which is preliminary data.</text>
</comment>
<dbReference type="Pfam" id="PF07228">
    <property type="entry name" value="SpoIIE"/>
    <property type="match status" value="1"/>
</dbReference>
<proteinExistence type="predicted"/>
<gene>
    <name evidence="4" type="ORF">Q4Q50_14935</name>
</gene>
<dbReference type="Proteomes" id="UP001249505">
    <property type="component" value="Unassembled WGS sequence"/>
</dbReference>
<dbReference type="SUPFAM" id="SSF52172">
    <property type="entry name" value="CheY-like"/>
    <property type="match status" value="1"/>
</dbReference>
<evidence type="ECO:0000313" key="5">
    <source>
        <dbReference type="Proteomes" id="UP001249505"/>
    </source>
</evidence>
<dbReference type="SMART" id="SM00448">
    <property type="entry name" value="REC"/>
    <property type="match status" value="1"/>
</dbReference>
<keyword evidence="1" id="KW-0378">Hydrolase</keyword>
<reference evidence="4 5" key="1">
    <citation type="submission" date="2023-07" db="EMBL/GenBank/DDBJ databases">
        <title>Novel Shewanella species isolated from Baltic Sea sediments.</title>
        <authorList>
            <person name="Martin-Rodriguez A.J."/>
        </authorList>
    </citation>
    <scope>NUCLEOTIDE SEQUENCE [LARGE SCALE GENOMIC DNA]</scope>
    <source>
        <strain evidence="4 5">SP2S1-2</strain>
    </source>
</reference>
<dbReference type="Pfam" id="PF00072">
    <property type="entry name" value="Response_reg"/>
    <property type="match status" value="1"/>
</dbReference>
<dbReference type="InterPro" id="IPR001932">
    <property type="entry name" value="PPM-type_phosphatase-like_dom"/>
</dbReference>
<dbReference type="CDD" id="cd17574">
    <property type="entry name" value="REC_OmpR"/>
    <property type="match status" value="1"/>
</dbReference>
<dbReference type="InterPro" id="IPR011006">
    <property type="entry name" value="CheY-like_superfamily"/>
</dbReference>
<dbReference type="SUPFAM" id="SSF81606">
    <property type="entry name" value="PP2C-like"/>
    <property type="match status" value="1"/>
</dbReference>
<dbReference type="Gene3D" id="3.40.50.2300">
    <property type="match status" value="1"/>
</dbReference>
<dbReference type="InterPro" id="IPR052016">
    <property type="entry name" value="Bact_Sigma-Reg"/>
</dbReference>
<evidence type="ECO:0000313" key="4">
    <source>
        <dbReference type="EMBL" id="MDT3281577.1"/>
    </source>
</evidence>
<feature type="domain" description="Response regulatory" evidence="3">
    <location>
        <begin position="15"/>
        <end position="129"/>
    </location>
</feature>
<keyword evidence="5" id="KW-1185">Reference proteome</keyword>
<dbReference type="InterPro" id="IPR001789">
    <property type="entry name" value="Sig_transdc_resp-reg_receiver"/>
</dbReference>
<dbReference type="InterPro" id="IPR036457">
    <property type="entry name" value="PPM-type-like_dom_sf"/>
</dbReference>
<protein>
    <submittedName>
        <fullName evidence="4">SpoIIE family protein phosphatase</fullName>
    </submittedName>
</protein>
<dbReference type="RefSeq" id="WP_006083685.1">
    <property type="nucleotide sequence ID" value="NZ_JAUOES010000017.1"/>
</dbReference>
<feature type="modified residue" description="4-aspartylphosphate" evidence="2">
    <location>
        <position position="64"/>
    </location>
</feature>
<dbReference type="Gene3D" id="3.60.40.10">
    <property type="entry name" value="PPM-type phosphatase domain"/>
    <property type="match status" value="1"/>
</dbReference>
<keyword evidence="2" id="KW-0597">Phosphoprotein</keyword>
<evidence type="ECO:0000259" key="3">
    <source>
        <dbReference type="PROSITE" id="PS50110"/>
    </source>
</evidence>